<sequence>MRVWQRILCLALMIGMAACVLMPRPTNWQYQILLVAAVLVLLGILVQPAARLERLSARRFKILLGLLGSALILTQLLILIFLPVTVYHDPFRVLAQAAQMAGGNYDWNITYFWRYSQNVPIAWLLSRWLMITNWLGLSVNWGVNLLELILLDGFIYLTLLTAWQLTHRKKVVLGLAAFLMLTPFAYTYYLQVFYTDLPNMLILLIIFRQLIFWSNFSHRQKWIRGLLLSGLTGLGMLIKANLIVLVPAILLTVLLMRPKRSLKLALGAIILGVALSVPAHAGIDRAAHFQQNDAYKFPTIAWVTMGMNERTQGTYSSADVIRNIKQKDLAARQKVDQKVLKKRLADMGAAGIARQVIIKDGILLDVSQMTEWYNGGFKNAPAWYLRFADHWHELAVLMMSSAAICLYLLTIMRLWKWRPQQHDDRQTVLMLLVMTALGYLGFHALLWEAEPRYGQAILPLLFMILMLTKPASVPVVQLKWLKLPRPAASVIVLFGVLLLAWNQGLPGSNTSIVAAQRSQLSTQYHARPTFLAPRQTVSQQIRLLAAGSRISVQTYANTDLNVELQNLQTRQKWQLTRHGDSQHLCQDLGAGTYQVTVTNPTPKPQPIAILKTNRYQMADRPLIFNGHAQRDASLIYLVSNQCD</sequence>
<feature type="transmembrane region" description="Helical" evidence="1">
    <location>
        <begin position="262"/>
        <end position="283"/>
    </location>
</feature>
<comment type="caution">
    <text evidence="2">The sequence shown here is derived from an EMBL/GenBank/DDBJ whole genome shotgun (WGS) entry which is preliminary data.</text>
</comment>
<accession>A0A099YC77</accession>
<reference evidence="2 3" key="1">
    <citation type="submission" date="2014-09" db="EMBL/GenBank/DDBJ databases">
        <title>Lactobacillus mucosae CRL573 Genome Sequencing.</title>
        <authorList>
            <person name="Bleckwedel J."/>
            <person name="Teran L.C."/>
            <person name="Bonacina J."/>
            <person name="Saavedra L."/>
            <person name="Mozzi F.B."/>
            <person name="Raya R.R."/>
        </authorList>
    </citation>
    <scope>NUCLEOTIDE SEQUENCE [LARGE SCALE GENOMIC DNA]</scope>
    <source>
        <strain evidence="2 3">CRL573</strain>
    </source>
</reference>
<dbReference type="AlphaFoldDB" id="A0A099YC77"/>
<feature type="transmembrane region" description="Helical" evidence="1">
    <location>
        <begin position="236"/>
        <end position="255"/>
    </location>
</feature>
<keyword evidence="1" id="KW-1133">Transmembrane helix</keyword>
<dbReference type="PROSITE" id="PS51257">
    <property type="entry name" value="PROKAR_LIPOPROTEIN"/>
    <property type="match status" value="1"/>
</dbReference>
<dbReference type="Proteomes" id="UP000030001">
    <property type="component" value="Unassembled WGS sequence"/>
</dbReference>
<feature type="transmembrane region" description="Helical" evidence="1">
    <location>
        <begin position="394"/>
        <end position="415"/>
    </location>
</feature>
<feature type="transmembrane region" description="Helical" evidence="1">
    <location>
        <begin position="62"/>
        <end position="84"/>
    </location>
</feature>
<evidence type="ECO:0000313" key="3">
    <source>
        <dbReference type="Proteomes" id="UP000030001"/>
    </source>
</evidence>
<feature type="transmembrane region" description="Helical" evidence="1">
    <location>
        <begin position="30"/>
        <end position="50"/>
    </location>
</feature>
<keyword evidence="1" id="KW-0812">Transmembrane</keyword>
<feature type="transmembrane region" description="Helical" evidence="1">
    <location>
        <begin position="148"/>
        <end position="165"/>
    </location>
</feature>
<evidence type="ECO:0000256" key="1">
    <source>
        <dbReference type="SAM" id="Phobius"/>
    </source>
</evidence>
<organism evidence="2 3">
    <name type="scientific">Limosilactobacillus mucosae</name>
    <name type="common">Lactobacillus mucosae</name>
    <dbReference type="NCBI Taxonomy" id="97478"/>
    <lineage>
        <taxon>Bacteria</taxon>
        <taxon>Bacillati</taxon>
        <taxon>Bacillota</taxon>
        <taxon>Bacilli</taxon>
        <taxon>Lactobacillales</taxon>
        <taxon>Lactobacillaceae</taxon>
        <taxon>Limosilactobacillus</taxon>
    </lineage>
</organism>
<feature type="transmembrane region" description="Helical" evidence="1">
    <location>
        <begin position="483"/>
        <end position="501"/>
    </location>
</feature>
<feature type="transmembrane region" description="Helical" evidence="1">
    <location>
        <begin position="171"/>
        <end position="190"/>
    </location>
</feature>
<feature type="transmembrane region" description="Helical" evidence="1">
    <location>
        <begin position="427"/>
        <end position="447"/>
    </location>
</feature>
<feature type="transmembrane region" description="Helical" evidence="1">
    <location>
        <begin position="7"/>
        <end position="24"/>
    </location>
</feature>
<name>A0A099YC77_LIMMU</name>
<proteinExistence type="predicted"/>
<evidence type="ECO:0000313" key="2">
    <source>
        <dbReference type="EMBL" id="KGL66982.1"/>
    </source>
</evidence>
<feature type="transmembrane region" description="Helical" evidence="1">
    <location>
        <begin position="453"/>
        <end position="471"/>
    </location>
</feature>
<keyword evidence="1" id="KW-0472">Membrane</keyword>
<gene>
    <name evidence="2" type="ORF">LX03_04900</name>
</gene>
<dbReference type="EMBL" id="JROC01000030">
    <property type="protein sequence ID" value="KGL66982.1"/>
    <property type="molecule type" value="Genomic_DNA"/>
</dbReference>
<protein>
    <submittedName>
        <fullName evidence="2">Uncharacterized protein</fullName>
    </submittedName>
</protein>